<keyword evidence="2" id="KW-0812">Transmembrane</keyword>
<evidence type="ECO:0000256" key="1">
    <source>
        <dbReference type="SAM" id="MobiDB-lite"/>
    </source>
</evidence>
<dbReference type="Proteomes" id="UP001152795">
    <property type="component" value="Unassembled WGS sequence"/>
</dbReference>
<sequence length="626" mass="70958">VEDGGGRVVAQAPLRTVVAGDAASVVALAVAVLRREGRTRGILETKERQVIYTYTIEKTFIYNTNTSTIKEAANLVVHKRQPHTQGYGINSTVPVHYSAHHLRTTRDDQARTTDRCLSGCDLTNHENLGQRVNQSALPSRPTTLRYQSEEQNEPDAHSAIDMYHLSLQFSFFILLSLTTLIGVCLSLLLRLANYFAPKITLKMNNKESELSYLIQYTSGAARQDIENCVIYLADVGYEKAKEILHKNFAQKHNIVQAFVEKVVRGPQIKSGEHLVDFVEKVSTFGTQHAETQTGGDNSNDLNPPESTASSEKDHSEEETKVNAQDKKRHGLEVELKVQALKERSIPEVDDIGHWSHLNDIEFPKLNDKEVSILIGSDVPEVHWTLEERWGGPKEPVAVRTILGWTLFGPIGSGTSMEGNINFIMIGVYSLLNQFSTWTKLEALIACFLRFKTFILAMLKTSRSRNMTCGPLRVYKLHHSTHEIVRLVQELTFPKELELIQTGIGDSLGKVLGEPLTPNKLLLLCPNPCYQPIEFGETTLYNKKWKQVQYLASIFWKCWIKEYLPTLQERQKWLHPRRNVVPGDFVLVMQENVQRGQWPKVIVEEVFPDEYGHVLHDYDVTWGNCVC</sequence>
<feature type="transmembrane region" description="Helical" evidence="2">
    <location>
        <begin position="171"/>
        <end position="196"/>
    </location>
</feature>
<organism evidence="3 4">
    <name type="scientific">Paramuricea clavata</name>
    <name type="common">Red gorgonian</name>
    <name type="synonym">Violescent sea-whip</name>
    <dbReference type="NCBI Taxonomy" id="317549"/>
    <lineage>
        <taxon>Eukaryota</taxon>
        <taxon>Metazoa</taxon>
        <taxon>Cnidaria</taxon>
        <taxon>Anthozoa</taxon>
        <taxon>Octocorallia</taxon>
        <taxon>Malacalcyonacea</taxon>
        <taxon>Plexauridae</taxon>
        <taxon>Paramuricea</taxon>
    </lineage>
</organism>
<evidence type="ECO:0000313" key="4">
    <source>
        <dbReference type="Proteomes" id="UP001152795"/>
    </source>
</evidence>
<name>A0A7D9I6Q3_PARCT</name>
<protein>
    <submittedName>
        <fullName evidence="3">Uncharacterized protein</fullName>
    </submittedName>
</protein>
<evidence type="ECO:0000256" key="2">
    <source>
        <dbReference type="SAM" id="Phobius"/>
    </source>
</evidence>
<feature type="compositionally biased region" description="Polar residues" evidence="1">
    <location>
        <begin position="288"/>
        <end position="309"/>
    </location>
</feature>
<dbReference type="PANTHER" id="PTHR47331">
    <property type="entry name" value="PHD-TYPE DOMAIN-CONTAINING PROTEIN"/>
    <property type="match status" value="1"/>
</dbReference>
<feature type="compositionally biased region" description="Basic and acidic residues" evidence="1">
    <location>
        <begin position="310"/>
        <end position="328"/>
    </location>
</feature>
<comment type="caution">
    <text evidence="3">The sequence shown here is derived from an EMBL/GenBank/DDBJ whole genome shotgun (WGS) entry which is preliminary data.</text>
</comment>
<reference evidence="3" key="1">
    <citation type="submission" date="2020-04" db="EMBL/GenBank/DDBJ databases">
        <authorList>
            <person name="Alioto T."/>
            <person name="Alioto T."/>
            <person name="Gomez Garrido J."/>
        </authorList>
    </citation>
    <scope>NUCLEOTIDE SEQUENCE</scope>
    <source>
        <strain evidence="3">A484AB</strain>
    </source>
</reference>
<dbReference type="EMBL" id="CACRXK020003518">
    <property type="protein sequence ID" value="CAB3999108.1"/>
    <property type="molecule type" value="Genomic_DNA"/>
</dbReference>
<keyword evidence="2" id="KW-1133">Transmembrane helix</keyword>
<dbReference type="OrthoDB" id="6127133at2759"/>
<dbReference type="PANTHER" id="PTHR47331:SF1">
    <property type="entry name" value="GAG-LIKE PROTEIN"/>
    <property type="match status" value="1"/>
</dbReference>
<feature type="non-terminal residue" evidence="3">
    <location>
        <position position="1"/>
    </location>
</feature>
<proteinExistence type="predicted"/>
<keyword evidence="4" id="KW-1185">Reference proteome</keyword>
<dbReference type="InterPro" id="IPR040676">
    <property type="entry name" value="DUF5641"/>
</dbReference>
<feature type="region of interest" description="Disordered" evidence="1">
    <location>
        <begin position="288"/>
        <end position="328"/>
    </location>
</feature>
<accession>A0A7D9I6Q3</accession>
<gene>
    <name evidence="3" type="ORF">PACLA_8A058889</name>
</gene>
<feature type="transmembrane region" description="Helical" evidence="2">
    <location>
        <begin position="12"/>
        <end position="33"/>
    </location>
</feature>
<dbReference type="AlphaFoldDB" id="A0A7D9I6Q3"/>
<evidence type="ECO:0000313" key="3">
    <source>
        <dbReference type="EMBL" id="CAB3999108.1"/>
    </source>
</evidence>
<keyword evidence="2" id="KW-0472">Membrane</keyword>
<dbReference type="Pfam" id="PF18701">
    <property type="entry name" value="DUF5641"/>
    <property type="match status" value="1"/>
</dbReference>